<evidence type="ECO:0000313" key="2">
    <source>
        <dbReference type="EMBL" id="MCP1372513.1"/>
    </source>
</evidence>
<feature type="transmembrane region" description="Helical" evidence="1">
    <location>
        <begin position="47"/>
        <end position="65"/>
    </location>
</feature>
<dbReference type="EMBL" id="JAMZEK010000001">
    <property type="protein sequence ID" value="MCP1372513.1"/>
    <property type="molecule type" value="Genomic_DNA"/>
</dbReference>
<evidence type="ECO:0000313" key="3">
    <source>
        <dbReference type="Proteomes" id="UP001204615"/>
    </source>
</evidence>
<evidence type="ECO:0000256" key="1">
    <source>
        <dbReference type="SAM" id="Phobius"/>
    </source>
</evidence>
<name>A0ABT1F943_9GAMM</name>
<keyword evidence="1" id="KW-0812">Transmembrane</keyword>
<keyword evidence="3" id="KW-1185">Reference proteome</keyword>
<accession>A0ABT1F943</accession>
<organism evidence="2 3">
    <name type="scientific">Dyella lutea</name>
    <dbReference type="NCBI Taxonomy" id="2950441"/>
    <lineage>
        <taxon>Bacteria</taxon>
        <taxon>Pseudomonadati</taxon>
        <taxon>Pseudomonadota</taxon>
        <taxon>Gammaproteobacteria</taxon>
        <taxon>Lysobacterales</taxon>
        <taxon>Rhodanobacteraceae</taxon>
        <taxon>Dyella</taxon>
    </lineage>
</organism>
<keyword evidence="1" id="KW-1133">Transmembrane helix</keyword>
<sequence>MMWLEPLRMFFLTRPLTFATAGLFRLSPLVGVSAWHAVVRRPPTHGWWLAAWTASAALIVLMAVVERRCSTRDRSFHGGMLVIAASTSSRWIVPDLLLVPASLLFAQAIACLIALGSDPAQEFQELVHAFYRHRLSS</sequence>
<protein>
    <submittedName>
        <fullName evidence="2">Uncharacterized protein</fullName>
    </submittedName>
</protein>
<comment type="caution">
    <text evidence="2">The sequence shown here is derived from an EMBL/GenBank/DDBJ whole genome shotgun (WGS) entry which is preliminary data.</text>
</comment>
<reference evidence="2 3" key="1">
    <citation type="submission" date="2022-06" db="EMBL/GenBank/DDBJ databases">
        <title>Dyella sp. Sa strain:Sa Genome sequencing.</title>
        <authorList>
            <person name="Park S."/>
        </authorList>
    </citation>
    <scope>NUCLEOTIDE SEQUENCE [LARGE SCALE GENOMIC DNA]</scope>
    <source>
        <strain evidence="2 3">Sa</strain>
    </source>
</reference>
<dbReference type="RefSeq" id="WP_253564158.1">
    <property type="nucleotide sequence ID" value="NZ_JAMZEK010000001.1"/>
</dbReference>
<proteinExistence type="predicted"/>
<gene>
    <name evidence="2" type="ORF">NC595_00385</name>
</gene>
<dbReference type="Proteomes" id="UP001204615">
    <property type="component" value="Unassembled WGS sequence"/>
</dbReference>
<keyword evidence="1" id="KW-0472">Membrane</keyword>